<dbReference type="AlphaFoldDB" id="A0A392SI88"/>
<feature type="region of interest" description="Disordered" evidence="1">
    <location>
        <begin position="66"/>
        <end position="102"/>
    </location>
</feature>
<sequence>MRAMKEDGIIITKDDIVQVSPIKEIKDSSDSEDDQLASEGKDTVGTEGAYDAQVVKGKEPIISDTAAATAPKKKKNGKDKAKVVVKEKEKRKRAATSVSDKE</sequence>
<name>A0A392SI88_9FABA</name>
<comment type="caution">
    <text evidence="2">The sequence shown here is derived from an EMBL/GenBank/DDBJ whole genome shotgun (WGS) entry which is preliminary data.</text>
</comment>
<evidence type="ECO:0000256" key="1">
    <source>
        <dbReference type="SAM" id="MobiDB-lite"/>
    </source>
</evidence>
<proteinExistence type="predicted"/>
<organism evidence="2 3">
    <name type="scientific">Trifolium medium</name>
    <dbReference type="NCBI Taxonomy" id="97028"/>
    <lineage>
        <taxon>Eukaryota</taxon>
        <taxon>Viridiplantae</taxon>
        <taxon>Streptophyta</taxon>
        <taxon>Embryophyta</taxon>
        <taxon>Tracheophyta</taxon>
        <taxon>Spermatophyta</taxon>
        <taxon>Magnoliopsida</taxon>
        <taxon>eudicotyledons</taxon>
        <taxon>Gunneridae</taxon>
        <taxon>Pentapetalae</taxon>
        <taxon>rosids</taxon>
        <taxon>fabids</taxon>
        <taxon>Fabales</taxon>
        <taxon>Fabaceae</taxon>
        <taxon>Papilionoideae</taxon>
        <taxon>50 kb inversion clade</taxon>
        <taxon>NPAAA clade</taxon>
        <taxon>Hologalegina</taxon>
        <taxon>IRL clade</taxon>
        <taxon>Trifolieae</taxon>
        <taxon>Trifolium</taxon>
    </lineage>
</organism>
<evidence type="ECO:0000313" key="2">
    <source>
        <dbReference type="EMBL" id="MCI47640.1"/>
    </source>
</evidence>
<dbReference type="EMBL" id="LXQA010374917">
    <property type="protein sequence ID" value="MCI47640.1"/>
    <property type="molecule type" value="Genomic_DNA"/>
</dbReference>
<evidence type="ECO:0000313" key="3">
    <source>
        <dbReference type="Proteomes" id="UP000265520"/>
    </source>
</evidence>
<feature type="compositionally biased region" description="Basic and acidic residues" evidence="1">
    <location>
        <begin position="78"/>
        <end position="88"/>
    </location>
</feature>
<keyword evidence="3" id="KW-1185">Reference proteome</keyword>
<feature type="non-terminal residue" evidence="2">
    <location>
        <position position="102"/>
    </location>
</feature>
<feature type="region of interest" description="Disordered" evidence="1">
    <location>
        <begin position="23"/>
        <end position="50"/>
    </location>
</feature>
<reference evidence="2 3" key="1">
    <citation type="journal article" date="2018" name="Front. Plant Sci.">
        <title>Red Clover (Trifolium pratense) and Zigzag Clover (T. medium) - A Picture of Genomic Similarities and Differences.</title>
        <authorList>
            <person name="Dluhosova J."/>
            <person name="Istvanek J."/>
            <person name="Nedelnik J."/>
            <person name="Repkova J."/>
        </authorList>
    </citation>
    <scope>NUCLEOTIDE SEQUENCE [LARGE SCALE GENOMIC DNA]</scope>
    <source>
        <strain evidence="3">cv. 10/8</strain>
        <tissue evidence="2">Leaf</tissue>
    </source>
</reference>
<accession>A0A392SI88</accession>
<protein>
    <submittedName>
        <fullName evidence="2">Uncharacterized protein</fullName>
    </submittedName>
</protein>
<dbReference type="Proteomes" id="UP000265520">
    <property type="component" value="Unassembled WGS sequence"/>
</dbReference>